<organism evidence="3 4">
    <name type="scientific">Candidatus Dehalogenimonas loeffleri</name>
    <dbReference type="NCBI Taxonomy" id="3127115"/>
    <lineage>
        <taxon>Bacteria</taxon>
        <taxon>Bacillati</taxon>
        <taxon>Chloroflexota</taxon>
        <taxon>Dehalococcoidia</taxon>
        <taxon>Dehalococcoidales</taxon>
        <taxon>Dehalococcoidaceae</taxon>
        <taxon>Dehalogenimonas</taxon>
    </lineage>
</organism>
<evidence type="ECO:0000256" key="2">
    <source>
        <dbReference type="HAMAP-Rule" id="MF_00674"/>
    </source>
</evidence>
<name>A0ABZ2J875_9CHLR</name>
<evidence type="ECO:0000313" key="4">
    <source>
        <dbReference type="Proteomes" id="UP001375370"/>
    </source>
</evidence>
<sequence>MPRPKKCRAVDTLPGVSFFKPAGIPLRFIEEVNLTVEEFETLRLCDLEGLDQAGCAIRMSISRASVQRVLTQARRHVAEAITQGKALRIEGGNYVLKGSDDCGHGRCCRRGDLAATQDTESDGQDSS</sequence>
<dbReference type="RefSeq" id="WP_338738362.1">
    <property type="nucleotide sequence ID" value="NZ_CP146612.1"/>
</dbReference>
<reference evidence="3 4" key="1">
    <citation type="submission" date="2024-03" db="EMBL/GenBank/DDBJ databases">
        <title>A Dehalogenimonas Isolated from Estuarine Sediments Dihaloeliminates Chlorinated Alkanes.</title>
        <authorList>
            <person name="Yang Y."/>
            <person name="Wang H."/>
        </authorList>
    </citation>
    <scope>NUCLEOTIDE SEQUENCE [LARGE SCALE GENOMIC DNA]</scope>
    <source>
        <strain evidence="3 4">W</strain>
    </source>
</reference>
<dbReference type="Pfam" id="PF02001">
    <property type="entry name" value="DUF134"/>
    <property type="match status" value="1"/>
</dbReference>
<gene>
    <name evidence="3" type="ORF">V8247_02280</name>
</gene>
<protein>
    <recommendedName>
        <fullName evidence="2">UPF0251 protein V8247_02280</fullName>
    </recommendedName>
</protein>
<dbReference type="HAMAP" id="MF_00674">
    <property type="entry name" value="UPF0251"/>
    <property type="match status" value="1"/>
</dbReference>
<dbReference type="Proteomes" id="UP001375370">
    <property type="component" value="Chromosome"/>
</dbReference>
<comment type="similarity">
    <text evidence="1 2">Belongs to the UPF0251 family.</text>
</comment>
<dbReference type="EMBL" id="CP146612">
    <property type="protein sequence ID" value="WWX25819.1"/>
    <property type="molecule type" value="Genomic_DNA"/>
</dbReference>
<keyword evidence="4" id="KW-1185">Reference proteome</keyword>
<evidence type="ECO:0000256" key="1">
    <source>
        <dbReference type="ARBA" id="ARBA00009350"/>
    </source>
</evidence>
<dbReference type="PANTHER" id="PTHR37478">
    <property type="match status" value="1"/>
</dbReference>
<dbReference type="InterPro" id="IPR002852">
    <property type="entry name" value="UPF0251"/>
</dbReference>
<proteinExistence type="inferred from homology"/>
<accession>A0ABZ2J875</accession>
<evidence type="ECO:0000313" key="3">
    <source>
        <dbReference type="EMBL" id="WWX25819.1"/>
    </source>
</evidence>
<dbReference type="PANTHER" id="PTHR37478:SF2">
    <property type="entry name" value="UPF0251 PROTEIN TK0562"/>
    <property type="match status" value="1"/>
</dbReference>